<evidence type="ECO:0000313" key="9">
    <source>
        <dbReference type="EMBL" id="SMC20318.1"/>
    </source>
</evidence>
<dbReference type="GO" id="GO:0008237">
    <property type="term" value="F:metallopeptidase activity"/>
    <property type="evidence" value="ECO:0007669"/>
    <property type="project" value="UniProtKB-KW"/>
</dbReference>
<gene>
    <name evidence="9" type="ORF">SAMN02745857_00908</name>
</gene>
<dbReference type="Proteomes" id="UP000192761">
    <property type="component" value="Unassembled WGS sequence"/>
</dbReference>
<dbReference type="AlphaFoldDB" id="A0A1W1X9H9"/>
<dbReference type="STRING" id="1121001.SAMN02745857_00908"/>
<dbReference type="GO" id="GO:0046872">
    <property type="term" value="F:metal ion binding"/>
    <property type="evidence" value="ECO:0007669"/>
    <property type="project" value="InterPro"/>
</dbReference>
<keyword evidence="10" id="KW-1185">Reference proteome</keyword>
<evidence type="ECO:0000256" key="2">
    <source>
        <dbReference type="ARBA" id="ARBA00022670"/>
    </source>
</evidence>
<organism evidence="9 10">
    <name type="scientific">Andreprevotia lacus DSM 23236</name>
    <dbReference type="NCBI Taxonomy" id="1121001"/>
    <lineage>
        <taxon>Bacteria</taxon>
        <taxon>Pseudomonadati</taxon>
        <taxon>Pseudomonadota</taxon>
        <taxon>Betaproteobacteria</taxon>
        <taxon>Neisseriales</taxon>
        <taxon>Chitinibacteraceae</taxon>
        <taxon>Andreprevotia</taxon>
    </lineage>
</organism>
<dbReference type="Pfam" id="PF05193">
    <property type="entry name" value="Peptidase_M16_C"/>
    <property type="match status" value="2"/>
</dbReference>
<evidence type="ECO:0000259" key="7">
    <source>
        <dbReference type="Pfam" id="PF00675"/>
    </source>
</evidence>
<feature type="domain" description="Peptidase M16 C-terminal" evidence="8">
    <location>
        <begin position="656"/>
        <end position="828"/>
    </location>
</feature>
<sequence>MLQKYWVAALLLCAGLAQADEVRKGQLDNGLNYVIEHNASTAGRAELRLVVKAGSRDELDDEQGIAHLLEHMAFRRSKHFGPGEIGKFFDGQGMRWGNDSNAWTGWETTSYRMTIGNDAVPRGLQLMADWAGGIEFDPAELKLERQVVLDEMRLRSDDMRFYRDAADVFYPERDYSSRMPIGEEKVLKTLPLERIAAFYRRNYVAPRMTVIVVGDVDASKTEQLLHQQFATTPAGPVPAPWVTAKPMQGTGLYTNYLLRSLPKSRVIWGWVEYWDGVTTDDGRRRDHQYFAIMSILQHRLQLRSSDNFTNPQWSWETMIPHAQYSELYADPKPGKTLAALEELYTELERARRNGFSDSEADFARKAVLQRYEQAASQPLLQADRANWLATVASDGGLADTPTEALVRLKQYLPDLTPEKLQKTLDETLRQRPQLAAALRSPNDKADGFGTVTDSDIAAIQTKVAKLVLDDGQQQFKQIQLLDALPQPGKVVSSTPLKDGGIWTLSNGMQVQWRKQLVPNEQIGIAIHGTGGLHALPASLQLAGLAYESYISSVGMGKLSLQQLRDALNGKSVQLNLMLGVDQYFAQGSSSPQDIETLLQLIHLGLQGLPEDEQARNTALASVRTALEGKRNDWPDLQAYGPAWPWAYRHDAELNALQAADIVKVHRALYGNPAALKVVITGVADAQAIRQLVARYLASSSADAQRPALLPLQQLALADRHTGVFNSDAEGNSFWRFISPQPPTLAERWQNSALADILRQRLQPLLRFNSGQSYGVWSNADGGDSRGILIRLGYTGPTDQCATMARTVLATTRTLSEEGPSDAELKAAHELLAKWRADWPHNPAAYAASLGRVWQYGPPEGLPDLDAILTRPALQQLAQRLFTLDHSYLAVGGCQPFWGEDGLKSLVANP</sequence>
<accession>A0A1W1X9H9</accession>
<evidence type="ECO:0000256" key="6">
    <source>
        <dbReference type="SAM" id="SignalP"/>
    </source>
</evidence>
<feature type="chain" id="PRO_5013139643" evidence="6">
    <location>
        <begin position="20"/>
        <end position="909"/>
    </location>
</feature>
<keyword evidence="2" id="KW-0645">Protease</keyword>
<name>A0A1W1X9H9_9NEIS</name>
<keyword evidence="5" id="KW-0482">Metalloprotease</keyword>
<evidence type="ECO:0000256" key="5">
    <source>
        <dbReference type="ARBA" id="ARBA00023049"/>
    </source>
</evidence>
<feature type="domain" description="Peptidase M16 C-terminal" evidence="8">
    <location>
        <begin position="191"/>
        <end position="366"/>
    </location>
</feature>
<evidence type="ECO:0000256" key="1">
    <source>
        <dbReference type="ARBA" id="ARBA00007261"/>
    </source>
</evidence>
<dbReference type="PANTHER" id="PTHR43690:SF17">
    <property type="entry name" value="PROTEIN YHJJ"/>
    <property type="match status" value="1"/>
</dbReference>
<feature type="domain" description="Peptidase M16 N-terminal" evidence="7">
    <location>
        <begin position="34"/>
        <end position="152"/>
    </location>
</feature>
<dbReference type="Gene3D" id="3.30.830.10">
    <property type="entry name" value="Metalloenzyme, LuxS/M16 peptidase-like"/>
    <property type="match status" value="4"/>
</dbReference>
<evidence type="ECO:0000259" key="8">
    <source>
        <dbReference type="Pfam" id="PF05193"/>
    </source>
</evidence>
<dbReference type="Pfam" id="PF00675">
    <property type="entry name" value="Peptidase_M16"/>
    <property type="match status" value="1"/>
</dbReference>
<protein>
    <submittedName>
        <fullName evidence="9">Predicted Zn-dependent peptidase</fullName>
    </submittedName>
</protein>
<evidence type="ECO:0000256" key="3">
    <source>
        <dbReference type="ARBA" id="ARBA00022801"/>
    </source>
</evidence>
<dbReference type="RefSeq" id="WP_176216771.1">
    <property type="nucleotide sequence ID" value="NZ_FWXD01000004.1"/>
</dbReference>
<dbReference type="GO" id="GO:0006508">
    <property type="term" value="P:proteolysis"/>
    <property type="evidence" value="ECO:0007669"/>
    <property type="project" value="UniProtKB-KW"/>
</dbReference>
<dbReference type="EMBL" id="FWXD01000004">
    <property type="protein sequence ID" value="SMC20318.1"/>
    <property type="molecule type" value="Genomic_DNA"/>
</dbReference>
<evidence type="ECO:0000256" key="4">
    <source>
        <dbReference type="ARBA" id="ARBA00022833"/>
    </source>
</evidence>
<dbReference type="PANTHER" id="PTHR43690">
    <property type="entry name" value="NARDILYSIN"/>
    <property type="match status" value="1"/>
</dbReference>
<evidence type="ECO:0000313" key="10">
    <source>
        <dbReference type="Proteomes" id="UP000192761"/>
    </source>
</evidence>
<proteinExistence type="inferred from homology"/>
<keyword evidence="4" id="KW-0862">Zinc</keyword>
<dbReference type="InterPro" id="IPR011765">
    <property type="entry name" value="Pept_M16_N"/>
</dbReference>
<dbReference type="InterPro" id="IPR007863">
    <property type="entry name" value="Peptidase_M16_C"/>
</dbReference>
<keyword evidence="3" id="KW-0378">Hydrolase</keyword>
<keyword evidence="6" id="KW-0732">Signal</keyword>
<comment type="similarity">
    <text evidence="1">Belongs to the peptidase M16 family.</text>
</comment>
<reference evidence="9 10" key="1">
    <citation type="submission" date="2017-04" db="EMBL/GenBank/DDBJ databases">
        <authorList>
            <person name="Afonso C.L."/>
            <person name="Miller P.J."/>
            <person name="Scott M.A."/>
            <person name="Spackman E."/>
            <person name="Goraichik I."/>
            <person name="Dimitrov K.M."/>
            <person name="Suarez D.L."/>
            <person name="Swayne D.E."/>
        </authorList>
    </citation>
    <scope>NUCLEOTIDE SEQUENCE [LARGE SCALE GENOMIC DNA]</scope>
    <source>
        <strain evidence="9 10">DSM 23236</strain>
    </source>
</reference>
<feature type="signal peptide" evidence="6">
    <location>
        <begin position="1"/>
        <end position="19"/>
    </location>
</feature>
<dbReference type="InterPro" id="IPR011249">
    <property type="entry name" value="Metalloenz_LuxS/M16"/>
</dbReference>
<dbReference type="SUPFAM" id="SSF63411">
    <property type="entry name" value="LuxS/MPP-like metallohydrolase"/>
    <property type="match status" value="4"/>
</dbReference>
<dbReference type="InterPro" id="IPR050626">
    <property type="entry name" value="Peptidase_M16"/>
</dbReference>